<proteinExistence type="predicted"/>
<dbReference type="Proteomes" id="UP000636110">
    <property type="component" value="Unassembled WGS sequence"/>
</dbReference>
<name>A0ABR6EQ89_9SPHI</name>
<accession>A0ABR6EQ89</accession>
<dbReference type="RefSeq" id="WP_182952692.1">
    <property type="nucleotide sequence ID" value="NZ_WNXC01000001.1"/>
</dbReference>
<evidence type="ECO:0000256" key="3">
    <source>
        <dbReference type="ARBA" id="ARBA00022989"/>
    </source>
</evidence>
<keyword evidence="2 5" id="KW-0812">Transmembrane</keyword>
<keyword evidence="3 5" id="KW-1133">Transmembrane helix</keyword>
<comment type="subcellular location">
    <subcellularLocation>
        <location evidence="1">Membrane</location>
        <topology evidence="1">Multi-pass membrane protein</topology>
    </subcellularLocation>
</comment>
<reference evidence="7 8" key="1">
    <citation type="submission" date="2019-11" db="EMBL/GenBank/DDBJ databases">
        <title>Description of Pedobacter sp. LMG 31462T.</title>
        <authorList>
            <person name="Carlier A."/>
            <person name="Qi S."/>
            <person name="Vandamme P."/>
        </authorList>
    </citation>
    <scope>NUCLEOTIDE SEQUENCE [LARGE SCALE GENOMIC DNA]</scope>
    <source>
        <strain evidence="7 8">LMG 31462</strain>
    </source>
</reference>
<feature type="transmembrane region" description="Helical" evidence="5">
    <location>
        <begin position="135"/>
        <end position="157"/>
    </location>
</feature>
<dbReference type="Pfam" id="PF13515">
    <property type="entry name" value="FUSC_2"/>
    <property type="match status" value="1"/>
</dbReference>
<feature type="transmembrane region" description="Helical" evidence="5">
    <location>
        <begin position="66"/>
        <end position="84"/>
    </location>
</feature>
<keyword evidence="4 5" id="KW-0472">Membrane</keyword>
<evidence type="ECO:0000256" key="1">
    <source>
        <dbReference type="ARBA" id="ARBA00004141"/>
    </source>
</evidence>
<protein>
    <submittedName>
        <fullName evidence="7">FUSC family protein</fullName>
    </submittedName>
</protein>
<evidence type="ECO:0000313" key="8">
    <source>
        <dbReference type="Proteomes" id="UP000636110"/>
    </source>
</evidence>
<feature type="domain" description="Integral membrane bound transporter" evidence="6">
    <location>
        <begin position="28"/>
        <end position="148"/>
    </location>
</feature>
<evidence type="ECO:0000256" key="2">
    <source>
        <dbReference type="ARBA" id="ARBA00022692"/>
    </source>
</evidence>
<gene>
    <name evidence="7" type="ORF">GM920_00685</name>
</gene>
<sequence length="169" mass="19128">MLVKLIKRAINSPFVAYAIRCVTGFLIGYFLIEKFPQHELFWVLLSIILVISPDEKDARKLTIERSKSNFIGSISGLLVFFLPMDDVYKIALGILIALIICRFADLINVARSAIVGLLIVLMEHKTDTYWAPGERFIFVTLGCFIGLSVTLITSYVFNCLNKNFLTENE</sequence>
<evidence type="ECO:0000256" key="5">
    <source>
        <dbReference type="SAM" id="Phobius"/>
    </source>
</evidence>
<evidence type="ECO:0000259" key="6">
    <source>
        <dbReference type="Pfam" id="PF13515"/>
    </source>
</evidence>
<dbReference type="EMBL" id="WNXC01000001">
    <property type="protein sequence ID" value="MBB2147413.1"/>
    <property type="molecule type" value="Genomic_DNA"/>
</dbReference>
<dbReference type="InterPro" id="IPR049453">
    <property type="entry name" value="Memb_transporter_dom"/>
</dbReference>
<evidence type="ECO:0000256" key="4">
    <source>
        <dbReference type="ARBA" id="ARBA00023136"/>
    </source>
</evidence>
<feature type="transmembrane region" description="Helical" evidence="5">
    <location>
        <begin position="90"/>
        <end position="123"/>
    </location>
</feature>
<comment type="caution">
    <text evidence="7">The sequence shown here is derived from an EMBL/GenBank/DDBJ whole genome shotgun (WGS) entry which is preliminary data.</text>
</comment>
<keyword evidence="8" id="KW-1185">Reference proteome</keyword>
<organism evidence="7 8">
    <name type="scientific">Pedobacter gandavensis</name>
    <dbReference type="NCBI Taxonomy" id="2679963"/>
    <lineage>
        <taxon>Bacteria</taxon>
        <taxon>Pseudomonadati</taxon>
        <taxon>Bacteroidota</taxon>
        <taxon>Sphingobacteriia</taxon>
        <taxon>Sphingobacteriales</taxon>
        <taxon>Sphingobacteriaceae</taxon>
        <taxon>Pedobacter</taxon>
    </lineage>
</organism>
<feature type="transmembrane region" description="Helical" evidence="5">
    <location>
        <begin position="12"/>
        <end position="32"/>
    </location>
</feature>
<evidence type="ECO:0000313" key="7">
    <source>
        <dbReference type="EMBL" id="MBB2147413.1"/>
    </source>
</evidence>